<keyword evidence="7" id="KW-0663">Pyridoxal phosphate</keyword>
<dbReference type="SUPFAM" id="SSF53901">
    <property type="entry name" value="Thiolase-like"/>
    <property type="match status" value="1"/>
</dbReference>
<dbReference type="Gene3D" id="3.40.366.10">
    <property type="entry name" value="Malonyl-Coenzyme A Acyl Carrier Protein, domain 2"/>
    <property type="match status" value="1"/>
</dbReference>
<comment type="cofactor">
    <cofactor evidence="1">
        <name>pyridoxal 5'-phosphate</name>
        <dbReference type="ChEBI" id="CHEBI:597326"/>
    </cofactor>
</comment>
<evidence type="ECO:0000256" key="10">
    <source>
        <dbReference type="SAM" id="MobiDB-lite"/>
    </source>
</evidence>
<dbReference type="Gene3D" id="3.40.47.10">
    <property type="match status" value="1"/>
</dbReference>
<dbReference type="InterPro" id="IPR014030">
    <property type="entry name" value="Ketoacyl_synth_N"/>
</dbReference>
<evidence type="ECO:0000256" key="5">
    <source>
        <dbReference type="ARBA" id="ARBA00022679"/>
    </source>
</evidence>
<dbReference type="Gene3D" id="3.30.70.3290">
    <property type="match status" value="1"/>
</dbReference>
<feature type="region of interest" description="Disordered" evidence="10">
    <location>
        <begin position="2005"/>
        <end position="2040"/>
    </location>
</feature>
<keyword evidence="4" id="KW-0597">Phosphoprotein</keyword>
<keyword evidence="5" id="KW-0808">Transferase</keyword>
<dbReference type="Gene3D" id="3.90.1150.10">
    <property type="entry name" value="Aspartate Aminotransferase, domain 1"/>
    <property type="match status" value="1"/>
</dbReference>
<dbReference type="PANTHER" id="PTHR43775:SF51">
    <property type="entry name" value="INACTIVE PHENOLPHTHIOCEROL SYNTHESIS POLYKETIDE SYNTHASE TYPE I PKS1-RELATED"/>
    <property type="match status" value="1"/>
</dbReference>
<organism evidence="13 14">
    <name type="scientific">Marilutibacter alkalisoli</name>
    <dbReference type="NCBI Taxonomy" id="2591633"/>
    <lineage>
        <taxon>Bacteria</taxon>
        <taxon>Pseudomonadati</taxon>
        <taxon>Pseudomonadota</taxon>
        <taxon>Gammaproteobacteria</taxon>
        <taxon>Lysobacterales</taxon>
        <taxon>Lysobacteraceae</taxon>
        <taxon>Marilutibacter</taxon>
    </lineage>
</organism>
<evidence type="ECO:0000256" key="3">
    <source>
        <dbReference type="ARBA" id="ARBA00022450"/>
    </source>
</evidence>
<dbReference type="Pfam" id="PF22621">
    <property type="entry name" value="CurL-like_PKS_C"/>
    <property type="match status" value="1"/>
</dbReference>
<dbReference type="InterPro" id="IPR006162">
    <property type="entry name" value="Ppantetheine_attach_site"/>
</dbReference>
<dbReference type="GO" id="GO:0043041">
    <property type="term" value="P:amino acid activation for nonribosomal peptide biosynthetic process"/>
    <property type="evidence" value="ECO:0007669"/>
    <property type="project" value="UniProtKB-ARBA"/>
</dbReference>
<dbReference type="InterPro" id="IPR025110">
    <property type="entry name" value="AMP-bd_C"/>
</dbReference>
<dbReference type="Gene3D" id="1.10.1200.10">
    <property type="entry name" value="ACP-like"/>
    <property type="match status" value="2"/>
</dbReference>
<dbReference type="InterPro" id="IPR014043">
    <property type="entry name" value="Acyl_transferase_dom"/>
</dbReference>
<evidence type="ECO:0000256" key="1">
    <source>
        <dbReference type="ARBA" id="ARBA00001933"/>
    </source>
</evidence>
<dbReference type="PROSITE" id="PS52004">
    <property type="entry name" value="KS3_2"/>
    <property type="match status" value="1"/>
</dbReference>
<keyword evidence="8" id="KW-0443">Lipid metabolism</keyword>
<dbReference type="SUPFAM" id="SSF55048">
    <property type="entry name" value="Probable ACP-binding domain of malonyl-CoA ACP transacylase"/>
    <property type="match status" value="1"/>
</dbReference>
<evidence type="ECO:0000256" key="2">
    <source>
        <dbReference type="ARBA" id="ARBA00005194"/>
    </source>
</evidence>
<dbReference type="Gene3D" id="3.30.559.30">
    <property type="entry name" value="Nonribosomal peptide synthetase, condensation domain"/>
    <property type="match status" value="1"/>
</dbReference>
<evidence type="ECO:0000256" key="6">
    <source>
        <dbReference type="ARBA" id="ARBA00022832"/>
    </source>
</evidence>
<dbReference type="InterPro" id="IPR050091">
    <property type="entry name" value="PKS_NRPS_Biosynth_Enz"/>
</dbReference>
<dbReference type="InterPro" id="IPR049704">
    <property type="entry name" value="Aminotrans_3_PPA_site"/>
</dbReference>
<dbReference type="CDD" id="cd00833">
    <property type="entry name" value="PKS"/>
    <property type="match status" value="1"/>
</dbReference>
<evidence type="ECO:0000259" key="12">
    <source>
        <dbReference type="PROSITE" id="PS52004"/>
    </source>
</evidence>
<dbReference type="InterPro" id="IPR015421">
    <property type="entry name" value="PyrdxlP-dep_Trfase_major"/>
</dbReference>
<dbReference type="GO" id="GO:0004312">
    <property type="term" value="F:fatty acid synthase activity"/>
    <property type="evidence" value="ECO:0007669"/>
    <property type="project" value="TreeGrafter"/>
</dbReference>
<dbReference type="SMART" id="SM01294">
    <property type="entry name" value="PKS_PP_betabranch"/>
    <property type="match status" value="1"/>
</dbReference>
<dbReference type="GO" id="GO:0008483">
    <property type="term" value="F:transaminase activity"/>
    <property type="evidence" value="ECO:0007669"/>
    <property type="project" value="InterPro"/>
</dbReference>
<dbReference type="Gene3D" id="2.30.38.10">
    <property type="entry name" value="Luciferase, Domain 3"/>
    <property type="match status" value="1"/>
</dbReference>
<dbReference type="InterPro" id="IPR016036">
    <property type="entry name" value="Malonyl_transacylase_ACP-bd"/>
</dbReference>
<dbReference type="InterPro" id="IPR015424">
    <property type="entry name" value="PyrdxlP-dep_Trfase"/>
</dbReference>
<dbReference type="InterPro" id="IPR009081">
    <property type="entry name" value="PP-bd_ACP"/>
</dbReference>
<dbReference type="FunFam" id="3.40.47.10:FF:000042">
    <property type="entry name" value="Polyketide synthase Pks13"/>
    <property type="match status" value="1"/>
</dbReference>
<reference evidence="13 14" key="1">
    <citation type="submission" date="2019-06" db="EMBL/GenBank/DDBJ databases">
        <title>Lysobacter alkalisoli sp. nov. isolated from saline-alkali soil.</title>
        <authorList>
            <person name="Sun J.-Q."/>
            <person name="Xu L."/>
        </authorList>
    </citation>
    <scope>NUCLEOTIDE SEQUENCE [LARGE SCALE GENOMIC DNA]</scope>
    <source>
        <strain evidence="13 14">SJ-36</strain>
    </source>
</reference>
<dbReference type="GO" id="GO:0030170">
    <property type="term" value="F:pyridoxal phosphate binding"/>
    <property type="evidence" value="ECO:0007669"/>
    <property type="project" value="InterPro"/>
</dbReference>
<dbReference type="GO" id="GO:0006633">
    <property type="term" value="P:fatty acid biosynthetic process"/>
    <property type="evidence" value="ECO:0007669"/>
    <property type="project" value="UniProtKB-UniPathway"/>
</dbReference>
<dbReference type="PROSITE" id="PS00012">
    <property type="entry name" value="PHOSPHOPANTETHEINE"/>
    <property type="match status" value="1"/>
</dbReference>
<feature type="domain" description="Ketosynthase family 3 (KS3)" evidence="12">
    <location>
        <begin position="916"/>
        <end position="1343"/>
    </location>
</feature>
<dbReference type="OrthoDB" id="9030879at2"/>
<keyword evidence="3" id="KW-0596">Phosphopantetheine</keyword>
<dbReference type="InterPro" id="IPR045851">
    <property type="entry name" value="AMP-bd_C_sf"/>
</dbReference>
<dbReference type="PROSITE" id="PS00600">
    <property type="entry name" value="AA_TRANSFER_CLASS_3"/>
    <property type="match status" value="1"/>
</dbReference>
<dbReference type="InterPro" id="IPR036736">
    <property type="entry name" value="ACP-like_sf"/>
</dbReference>
<dbReference type="FunFam" id="3.40.50.12780:FF:000012">
    <property type="entry name" value="Non-ribosomal peptide synthetase"/>
    <property type="match status" value="1"/>
</dbReference>
<dbReference type="UniPathway" id="UPA00094"/>
<dbReference type="GO" id="GO:0044550">
    <property type="term" value="P:secondary metabolite biosynthetic process"/>
    <property type="evidence" value="ECO:0007669"/>
    <property type="project" value="UniProtKB-ARBA"/>
</dbReference>
<dbReference type="CDD" id="cd17651">
    <property type="entry name" value="A_NRPS_VisG_like"/>
    <property type="match status" value="1"/>
</dbReference>
<evidence type="ECO:0000259" key="11">
    <source>
        <dbReference type="PROSITE" id="PS50075"/>
    </source>
</evidence>
<dbReference type="InterPro" id="IPR016039">
    <property type="entry name" value="Thiolase-like"/>
</dbReference>
<dbReference type="Gene3D" id="3.40.640.10">
    <property type="entry name" value="Type I PLP-dependent aspartate aminotransferase-like (Major domain)"/>
    <property type="match status" value="1"/>
</dbReference>
<dbReference type="NCBIfam" id="TIGR01733">
    <property type="entry name" value="AA-adenyl-dom"/>
    <property type="match status" value="1"/>
</dbReference>
<keyword evidence="14" id="KW-1185">Reference proteome</keyword>
<dbReference type="SMART" id="SM00823">
    <property type="entry name" value="PKS_PP"/>
    <property type="match status" value="2"/>
</dbReference>
<dbReference type="SUPFAM" id="SSF52151">
    <property type="entry name" value="FabD/lysophospholipase-like"/>
    <property type="match status" value="1"/>
</dbReference>
<dbReference type="PROSITE" id="PS00606">
    <property type="entry name" value="KS3_1"/>
    <property type="match status" value="1"/>
</dbReference>
<dbReference type="Pfam" id="PF00501">
    <property type="entry name" value="AMP-binding"/>
    <property type="match status" value="1"/>
</dbReference>
<dbReference type="Proteomes" id="UP000317199">
    <property type="component" value="Chromosome"/>
</dbReference>
<gene>
    <name evidence="13" type="ORF">FKV23_06260</name>
</gene>
<name>A0A514BQR7_9GAMM</name>
<evidence type="ECO:0000256" key="8">
    <source>
        <dbReference type="ARBA" id="ARBA00023098"/>
    </source>
</evidence>
<dbReference type="SUPFAM" id="SSF52777">
    <property type="entry name" value="CoA-dependent acyltransferases"/>
    <property type="match status" value="1"/>
</dbReference>
<dbReference type="Pfam" id="PF00202">
    <property type="entry name" value="Aminotran_3"/>
    <property type="match status" value="1"/>
</dbReference>
<feature type="region of interest" description="Disordered" evidence="10">
    <location>
        <begin position="2521"/>
        <end position="2545"/>
    </location>
</feature>
<dbReference type="KEGG" id="lyj:FKV23_06260"/>
<dbReference type="InterPro" id="IPR015422">
    <property type="entry name" value="PyrdxlP-dep_Trfase_small"/>
</dbReference>
<dbReference type="GO" id="GO:0031177">
    <property type="term" value="F:phosphopantetheine binding"/>
    <property type="evidence" value="ECO:0007669"/>
    <property type="project" value="InterPro"/>
</dbReference>
<dbReference type="InterPro" id="IPR016035">
    <property type="entry name" value="Acyl_Trfase/lysoPLipase"/>
</dbReference>
<proteinExistence type="predicted"/>
<dbReference type="InterPro" id="IPR020845">
    <property type="entry name" value="AMP-binding_CS"/>
</dbReference>
<evidence type="ECO:0000256" key="7">
    <source>
        <dbReference type="ARBA" id="ARBA00022898"/>
    </source>
</evidence>
<keyword evidence="6" id="KW-0276">Fatty acid metabolism</keyword>
<dbReference type="InterPro" id="IPR018201">
    <property type="entry name" value="Ketoacyl_synth_AS"/>
</dbReference>
<feature type="domain" description="Carrier" evidence="11">
    <location>
        <begin position="1832"/>
        <end position="1907"/>
    </location>
</feature>
<comment type="pathway">
    <text evidence="2">Lipid metabolism; fatty acid biosynthesis.</text>
</comment>
<dbReference type="SMART" id="SM00825">
    <property type="entry name" value="PKS_KS"/>
    <property type="match status" value="1"/>
</dbReference>
<dbReference type="Pfam" id="PF00550">
    <property type="entry name" value="PP-binding"/>
    <property type="match status" value="2"/>
</dbReference>
<dbReference type="InterPro" id="IPR000873">
    <property type="entry name" value="AMP-dep_synth/lig_dom"/>
</dbReference>
<sequence>MAVSIAEVRIRRGEQDICRRHDGVAGVNAFQEQERYWRDVLSGASLRMELPTGCDDAHRRPDTGGIAGDLHSLLSPATVTGLETLSSRNGCNVPELVLLAWMTLVARTCARSDAWVAVADTMAVADGRSLDWWPIHVELADVEGSGAAIVALGQALAAARDHAGLPMARFVEACLPPSGDDGAPPLNIGFAGPLSAVDEGGEKAAGPIEGCDLTLCMGRDEDARWSLSVHGSTYVEQRGLAQRHAAWLERLLAGMVETPAGPPLALALVAPAAIHGLLAKGSKAHGLPAGIARVHQFFEVQAARRPDAVAVVDGARTATYADLNAEANRLARHLIGLGIGRDDRVALYLERRLELVVGVLAVLKAGAAYVPLDPAYPPERLGYTLSDSEPAALLTQSDMPGDWRAIAGEARLDCPVLMLDDMDAPWSAQAINDMPVSAENGPSDDLAYVLYTSGSTGKPKGVAMPHAPLVNLIDWQMRQPGHEAPLRTLQFAALGFDVAFQEIFGTLATGGTLHMIDADTRLSGDRLLDFVVEHRIERLFLPYFALQILAEAVDNRLAVQDATLDCCLKEVVTAGEQLRIEPKIRHFFQRLPGCRLHNHYGPTETHVVTALALPDDPATWPSLPTIGMPIDNARVYLLDDRGQPVPEGVVGELYLAGPVVARGYLKRDDLTRERFLDDPFVAGEDARMYRTGDLGRWRDDGALEFLGRRDSQVKIRGFRVEPGEIEARLMAFPGIREAGVMAREDTPGLKRLVAYFAPRDPAVPVDVDALRRDLVSQLPDYMVPVAYVAMESLPLSPNGKLDRARLPAPDRGRPDWIGEYAPPRDELERALCRILAGVLDLESVGRGDNFFELGGSSLLAIRALQLIRDERVGEPSAIALFQHPTPAMLADALRAQDGEPAGRMRTVRGHRRGRDDDPIAIIAMAGRFPGASDVEQFWRNLCEGRDSISFFDAASLDPAVPAADREDPAYVPARGVIDGVEDFDAAFFGISPREAELMDPQQRIFLELCWECMERAGHVPGADGDGPVGVFAGMYNASYFQHHVLSRPDLVERLGAFQVMLDNEKDYIATRVAHKLNLTGPAISVHTGCSTSLVAIAQAVDGLRAGRCDMALAGGASVTCPPRSGYRYQEGAMFSPDGRTRAFDEKAAGTVFCDGAAVLMLKRLSDALADGDPVHAVIRGVGVNNDGSDKASFTAPSAAAQAVVIAQAHADAGVPARSIGYVEAHGTATPLGDPIEVEGLTRAFRFDTGDTGFCRLGSVKSNVGHLLIAAGAAGVIKTALSLERELIPASLYFESPNPALNLDTSPFVVNAANQPWPRADEPRRAGVSSFGVGGTNAHAVVEEAPERPLSDPAEGPQLLVLSARTASALEVAATRLADRLESTPDANLADVAWTLATGRKAFAHRLAVVAGDAAEAAEILRRAETLSAAQRSRPARGGECVFLFPGQGSTYPCMGRQLHAGEPVFREALETCIAALGDGFGFDLRERLFSDDPEALLPTAVMQPATFAIEYALARWWMAQGLRPAAMIGHSVGEFVAATLAGVFEVGDAIRLVARRGALMQAQPEGRMLSVRLPWEALSVRLPEGLSMAAENAPGASVVAGPEGALSAFQTVLEGEGVACRMLRTSHAFHSSMMEPAVAPFLEAVAAITRKAPTLPIVSTASGDWLQAEEAVSADYWARHLREPVRFSKALSKVIDTPSRVLLEVGPRTALSSLARMHAPVQKQKLTVLATLADDAGAEHALLRNALGQLWAVGVDVDPSRLDRRSVRHRLCLPTYPFERQRCWIEAPAATRPQITSPATDNVVQHPAVVAVQENTMQQPVTPVAAPANRKPRLLAQLRELIEDVAGFDMDDADPQANFIELGLDSLVLTQVALQVQKSFGTRVTFRQLMGDAPTLEALAALLDAQLPPEEAVPPAPAVEAVPVAVAPAPAVTPSVAPAATTPATMPAMQTMQATAPAAGVDGGLLQQVIAQQMQLMSQQLALLSGTTAVAPVPSIPMPAPAVSMPAPAAATSVEPPPTPAQPAATPGPAATDDGDNDAEVAHTRYDPRKAFGAIARIDSSGQLALDERQRSRLDAFIERYVARTPKSKAYTREHRPHMADPRVVNGFRPLTKEIVYQIVIERSKGARMWDIDGNEYVDALNGFGMSLFGWQPDFVADALRRQIDLGLDIGPQHPLAGEVARLVCELTGHDRAALCNTGSEAVLGALRIARTVTGRETVVMFNGSYHGINDEVIVRGTRKLKAVPAAPGILRNTAAHVLVLDYGTPETMAIIRERAGEIAAVLVEPVQSRRPDFRPIEFLKELRQLTADAGAALIFDEVITGFRAHPGGTQAMFGVQADIATYGKVVGGGQPIGVIAGKREFMDALDGGQWDYGDDSVPTVGVTYFAGTFVRHPMALAAARVVLDEMKRRGPALQEDLNARMGAMAAEINAFCASRGAPVEVRHFASVWKTFFLEDHPLQDLLFAMMRSRGIHILDNFPCFLTAAHGEAECRAIVEAFKDSVVELQECGFLPRHAATPATVMDASRPPVPGARIGRDPDGRPGWYVDSAERPGQYVKVG</sequence>
<dbReference type="SUPFAM" id="SSF53383">
    <property type="entry name" value="PLP-dependent transferases"/>
    <property type="match status" value="1"/>
</dbReference>
<keyword evidence="9" id="KW-0511">Multifunctional enzyme</keyword>
<dbReference type="GO" id="GO:0004315">
    <property type="term" value="F:3-oxoacyl-[acyl-carrier-protein] synthase activity"/>
    <property type="evidence" value="ECO:0007669"/>
    <property type="project" value="InterPro"/>
</dbReference>
<dbReference type="SUPFAM" id="SSF47336">
    <property type="entry name" value="ACP-like"/>
    <property type="match status" value="2"/>
</dbReference>
<dbReference type="InterPro" id="IPR014031">
    <property type="entry name" value="Ketoacyl_synth_C"/>
</dbReference>
<dbReference type="Pfam" id="PF02801">
    <property type="entry name" value="Ketoacyl-synt_C"/>
    <property type="match status" value="1"/>
</dbReference>
<dbReference type="Pfam" id="PF00698">
    <property type="entry name" value="Acyl_transf_1"/>
    <property type="match status" value="1"/>
</dbReference>
<dbReference type="InterPro" id="IPR001227">
    <property type="entry name" value="Ac_transferase_dom_sf"/>
</dbReference>
<evidence type="ECO:0000313" key="13">
    <source>
        <dbReference type="EMBL" id="QDH69740.1"/>
    </source>
</evidence>
<dbReference type="InterPro" id="IPR020841">
    <property type="entry name" value="PKS_Beta-ketoAc_synthase_dom"/>
</dbReference>
<dbReference type="Gene3D" id="3.30.300.30">
    <property type="match status" value="1"/>
</dbReference>
<dbReference type="SMART" id="SM00827">
    <property type="entry name" value="PKS_AT"/>
    <property type="match status" value="1"/>
</dbReference>
<dbReference type="SUPFAM" id="SSF56801">
    <property type="entry name" value="Acetyl-CoA synthetase-like"/>
    <property type="match status" value="1"/>
</dbReference>
<feature type="domain" description="Carrier" evidence="11">
    <location>
        <begin position="822"/>
        <end position="897"/>
    </location>
</feature>
<dbReference type="InterPro" id="IPR020806">
    <property type="entry name" value="PKS_PP-bd"/>
</dbReference>
<dbReference type="PANTHER" id="PTHR43775">
    <property type="entry name" value="FATTY ACID SYNTHASE"/>
    <property type="match status" value="1"/>
</dbReference>
<dbReference type="FunFam" id="3.30.300.30:FF:000010">
    <property type="entry name" value="Enterobactin synthetase component F"/>
    <property type="match status" value="1"/>
</dbReference>
<dbReference type="InterPro" id="IPR005814">
    <property type="entry name" value="Aminotrans_3"/>
</dbReference>
<evidence type="ECO:0000256" key="9">
    <source>
        <dbReference type="ARBA" id="ARBA00023268"/>
    </source>
</evidence>
<dbReference type="Pfam" id="PF13193">
    <property type="entry name" value="AMP-binding_C"/>
    <property type="match status" value="1"/>
</dbReference>
<dbReference type="PROSITE" id="PS50075">
    <property type="entry name" value="CARRIER"/>
    <property type="match status" value="2"/>
</dbReference>
<feature type="compositionally biased region" description="Low complexity" evidence="10">
    <location>
        <begin position="2022"/>
        <end position="2032"/>
    </location>
</feature>
<evidence type="ECO:0000313" key="14">
    <source>
        <dbReference type="Proteomes" id="UP000317199"/>
    </source>
</evidence>
<dbReference type="FunFam" id="3.40.50.980:FF:000001">
    <property type="entry name" value="Non-ribosomal peptide synthetase"/>
    <property type="match status" value="1"/>
</dbReference>
<accession>A0A514BQR7</accession>
<dbReference type="InterPro" id="IPR010071">
    <property type="entry name" value="AA_adenyl_dom"/>
</dbReference>
<evidence type="ECO:0000256" key="4">
    <source>
        <dbReference type="ARBA" id="ARBA00022553"/>
    </source>
</evidence>
<dbReference type="Gene3D" id="3.40.50.980">
    <property type="match status" value="2"/>
</dbReference>
<protein>
    <submittedName>
        <fullName evidence="13">Amino acid adenylation domain-containing protein</fullName>
    </submittedName>
</protein>
<dbReference type="FunFam" id="2.30.38.10:FF:000001">
    <property type="entry name" value="Non-ribosomal peptide synthetase PvdI"/>
    <property type="match status" value="1"/>
</dbReference>
<dbReference type="PROSITE" id="PS00455">
    <property type="entry name" value="AMP_BINDING"/>
    <property type="match status" value="1"/>
</dbReference>
<dbReference type="EMBL" id="CP041242">
    <property type="protein sequence ID" value="QDH69740.1"/>
    <property type="molecule type" value="Genomic_DNA"/>
</dbReference>
<dbReference type="Pfam" id="PF00109">
    <property type="entry name" value="ketoacyl-synt"/>
    <property type="match status" value="1"/>
</dbReference>